<reference evidence="6" key="1">
    <citation type="journal article" date="2020" name="Nature">
        <title>Giant virus diversity and host interactions through global metagenomics.</title>
        <authorList>
            <person name="Schulz F."/>
            <person name="Roux S."/>
            <person name="Paez-Espino D."/>
            <person name="Jungbluth S."/>
            <person name="Walsh D.A."/>
            <person name="Denef V.J."/>
            <person name="McMahon K.D."/>
            <person name="Konstantinidis K.T."/>
            <person name="Eloe-Fadrosh E.A."/>
            <person name="Kyrpides N.C."/>
            <person name="Woyke T."/>
        </authorList>
    </citation>
    <scope>NUCLEOTIDE SEQUENCE</scope>
    <source>
        <strain evidence="6">GVMAG-M-3300018868-6</strain>
    </source>
</reference>
<dbReference type="GO" id="GO:0007034">
    <property type="term" value="P:vacuolar transport"/>
    <property type="evidence" value="ECO:0007669"/>
    <property type="project" value="InterPro"/>
</dbReference>
<dbReference type="GO" id="GO:0005737">
    <property type="term" value="C:cytoplasm"/>
    <property type="evidence" value="ECO:0007669"/>
    <property type="project" value="UniProtKB-ARBA"/>
</dbReference>
<comment type="subcellular location">
    <subcellularLocation>
        <location evidence="1">Membrane</location>
        <topology evidence="1">Multi-pass membrane protein</topology>
    </subcellularLocation>
</comment>
<evidence type="ECO:0000256" key="4">
    <source>
        <dbReference type="ARBA" id="ARBA00023136"/>
    </source>
</evidence>
<proteinExistence type="predicted"/>
<keyword evidence="4 5" id="KW-0472">Membrane</keyword>
<feature type="transmembrane region" description="Helical" evidence="5">
    <location>
        <begin position="56"/>
        <end position="74"/>
    </location>
</feature>
<protein>
    <submittedName>
        <fullName evidence="6">Uncharacterized protein</fullName>
    </submittedName>
</protein>
<evidence type="ECO:0000256" key="3">
    <source>
        <dbReference type="ARBA" id="ARBA00022989"/>
    </source>
</evidence>
<evidence type="ECO:0000256" key="5">
    <source>
        <dbReference type="SAM" id="Phobius"/>
    </source>
</evidence>
<name>A0A6C0BT07_9ZZZZ</name>
<dbReference type="EMBL" id="MN739253">
    <property type="protein sequence ID" value="QHS95487.1"/>
    <property type="molecule type" value="Genomic_DNA"/>
</dbReference>
<feature type="transmembrane region" description="Helical" evidence="5">
    <location>
        <begin position="24"/>
        <end position="44"/>
    </location>
</feature>
<evidence type="ECO:0000256" key="1">
    <source>
        <dbReference type="ARBA" id="ARBA00004141"/>
    </source>
</evidence>
<dbReference type="Pfam" id="PF10176">
    <property type="entry name" value="NEDD4_Bsd2"/>
    <property type="match status" value="1"/>
</dbReference>
<evidence type="ECO:0000313" key="6">
    <source>
        <dbReference type="EMBL" id="QHS95487.1"/>
    </source>
</evidence>
<keyword evidence="3 5" id="KW-1133">Transmembrane helix</keyword>
<sequence length="114" mass="12734">MSESYAIDVGFDPSNNDNGTMTDFIVAFLISFFLNWIGYITTFFMNNRIATQSGGLSGFGLSLVKVTLIIQYIQEKERPLGLSLLIILSVIIVGMSFFMYGLYTYSISSVKLKN</sequence>
<dbReference type="GO" id="GO:0016020">
    <property type="term" value="C:membrane"/>
    <property type="evidence" value="ECO:0007669"/>
    <property type="project" value="UniProtKB-SubCell"/>
</dbReference>
<organism evidence="6">
    <name type="scientific">viral metagenome</name>
    <dbReference type="NCBI Taxonomy" id="1070528"/>
    <lineage>
        <taxon>unclassified sequences</taxon>
        <taxon>metagenomes</taxon>
        <taxon>organismal metagenomes</taxon>
    </lineage>
</organism>
<dbReference type="GO" id="GO:0030001">
    <property type="term" value="P:metal ion transport"/>
    <property type="evidence" value="ECO:0007669"/>
    <property type="project" value="InterPro"/>
</dbReference>
<dbReference type="AlphaFoldDB" id="A0A6C0BT07"/>
<evidence type="ECO:0000256" key="2">
    <source>
        <dbReference type="ARBA" id="ARBA00022692"/>
    </source>
</evidence>
<feature type="transmembrane region" description="Helical" evidence="5">
    <location>
        <begin position="80"/>
        <end position="103"/>
    </location>
</feature>
<keyword evidence="2 5" id="KW-0812">Transmembrane</keyword>
<dbReference type="InterPro" id="IPR019325">
    <property type="entry name" value="NEDD4/Bsd2"/>
</dbReference>
<accession>A0A6C0BT07</accession>